<organism evidence="3 4">
    <name type="scientific">Sebaldella termitidis (strain ATCC 33386 / NCTC 11300)</name>
    <dbReference type="NCBI Taxonomy" id="526218"/>
    <lineage>
        <taxon>Bacteria</taxon>
        <taxon>Fusobacteriati</taxon>
        <taxon>Fusobacteriota</taxon>
        <taxon>Fusobacteriia</taxon>
        <taxon>Fusobacteriales</taxon>
        <taxon>Leptotrichiaceae</taxon>
        <taxon>Sebaldella</taxon>
    </lineage>
</organism>
<evidence type="ECO:0000256" key="2">
    <source>
        <dbReference type="ARBA" id="ARBA00023235"/>
    </source>
</evidence>
<dbReference type="AlphaFoldDB" id="D1ARU6"/>
<dbReference type="GO" id="GO:0046872">
    <property type="term" value="F:metal ion binding"/>
    <property type="evidence" value="ECO:0007669"/>
    <property type="project" value="UniProtKB-KW"/>
</dbReference>
<dbReference type="GO" id="GO:0004750">
    <property type="term" value="F:D-ribulose-phosphate 3-epimerase activity"/>
    <property type="evidence" value="ECO:0007669"/>
    <property type="project" value="UniProtKB-EC"/>
</dbReference>
<gene>
    <name evidence="3" type="ordered locus">Sterm_3748</name>
</gene>
<dbReference type="Gene3D" id="3.20.20.70">
    <property type="entry name" value="Aldolase class I"/>
    <property type="match status" value="1"/>
</dbReference>
<name>D1ARU6_SEBTE</name>
<evidence type="ECO:0000256" key="1">
    <source>
        <dbReference type="ARBA" id="ARBA00022723"/>
    </source>
</evidence>
<dbReference type="RefSeq" id="WP_012863164.1">
    <property type="nucleotide sequence ID" value="NC_013517.1"/>
</dbReference>
<reference evidence="3 4" key="2">
    <citation type="journal article" date="2010" name="Stand. Genomic Sci.">
        <title>Complete genome sequence of Sebaldella termitidis type strain (NCTC 11300).</title>
        <authorList>
            <person name="Harmon-Smith M."/>
            <person name="Celia L."/>
            <person name="Chertkov O."/>
            <person name="Lapidus A."/>
            <person name="Copeland A."/>
            <person name="Glavina Del Rio T."/>
            <person name="Nolan M."/>
            <person name="Lucas S."/>
            <person name="Tice H."/>
            <person name="Cheng J.F."/>
            <person name="Han C."/>
            <person name="Detter J.C."/>
            <person name="Bruce D."/>
            <person name="Goodwin L."/>
            <person name="Pitluck S."/>
            <person name="Pati A."/>
            <person name="Liolios K."/>
            <person name="Ivanova N."/>
            <person name="Mavromatis K."/>
            <person name="Mikhailova N."/>
            <person name="Chen A."/>
            <person name="Palaniappan K."/>
            <person name="Land M."/>
            <person name="Hauser L."/>
            <person name="Chang Y.J."/>
            <person name="Jeffries C.D."/>
            <person name="Brettin T."/>
            <person name="Goker M."/>
            <person name="Beck B."/>
            <person name="Bristow J."/>
            <person name="Eisen J.A."/>
            <person name="Markowitz V."/>
            <person name="Hugenholtz P."/>
            <person name="Kyrpides N.C."/>
            <person name="Klenk H.P."/>
            <person name="Chen F."/>
        </authorList>
    </citation>
    <scope>NUCLEOTIDE SEQUENCE [LARGE SCALE GENOMIC DNA]</scope>
    <source>
        <strain evidence="4">ATCC 33386 / NCTC 11300</strain>
    </source>
</reference>
<keyword evidence="4" id="KW-1185">Reference proteome</keyword>
<dbReference type="KEGG" id="str:Sterm_3748"/>
<keyword evidence="2 3" id="KW-0413">Isomerase</keyword>
<dbReference type="PANTHER" id="PTHR11749">
    <property type="entry name" value="RIBULOSE-5-PHOSPHATE-3-EPIMERASE"/>
    <property type="match status" value="1"/>
</dbReference>
<dbReference type="Proteomes" id="UP000000845">
    <property type="component" value="Chromosome"/>
</dbReference>
<evidence type="ECO:0000313" key="4">
    <source>
        <dbReference type="Proteomes" id="UP000000845"/>
    </source>
</evidence>
<dbReference type="CDD" id="cd00429">
    <property type="entry name" value="RPE"/>
    <property type="match status" value="1"/>
</dbReference>
<dbReference type="EC" id="5.1.3.1" evidence="3"/>
<evidence type="ECO:0000313" key="3">
    <source>
        <dbReference type="EMBL" id="ACZ10582.1"/>
    </source>
</evidence>
<dbReference type="HOGENOM" id="CLU_054856_2_0_0"/>
<proteinExistence type="predicted"/>
<dbReference type="InterPro" id="IPR011060">
    <property type="entry name" value="RibuloseP-bd_barrel"/>
</dbReference>
<dbReference type="InterPro" id="IPR000056">
    <property type="entry name" value="Ribul_P_3_epim-like"/>
</dbReference>
<dbReference type="eggNOG" id="COG0036">
    <property type="taxonomic scope" value="Bacteria"/>
</dbReference>
<keyword evidence="1" id="KW-0479">Metal-binding</keyword>
<protein>
    <submittedName>
        <fullName evidence="3">Ribulose-phosphate 3-epimerase</fullName>
        <ecNumber evidence="3">5.1.3.1</ecNumber>
    </submittedName>
</protein>
<sequence>MKILPSIASASQYNIEKELGRIGSRYYENLHIDIEDGNFIPNITFGLKTVRQIRENYKLPFSVHLMVSNPENYINELKNTGCCIIFIHVESCRYLSEVLNKIKSLGIRAGIALNPCSDLKNYRYLFGITDAVMFMTSEPDFRGQIFNPAVLENIEEALGEKRLELWVDGGVKEEHLEFLKKKQIDYAVMGREIFDRENPEDFLKRINYK</sequence>
<dbReference type="InterPro" id="IPR013785">
    <property type="entry name" value="Aldolase_TIM"/>
</dbReference>
<dbReference type="GO" id="GO:0005975">
    <property type="term" value="P:carbohydrate metabolic process"/>
    <property type="evidence" value="ECO:0007669"/>
    <property type="project" value="InterPro"/>
</dbReference>
<dbReference type="PROSITE" id="PS01085">
    <property type="entry name" value="RIBUL_P_3_EPIMER_1"/>
    <property type="match status" value="1"/>
</dbReference>
<dbReference type="Pfam" id="PF00834">
    <property type="entry name" value="Ribul_P_3_epim"/>
    <property type="match status" value="1"/>
</dbReference>
<dbReference type="EMBL" id="CP001739">
    <property type="protein sequence ID" value="ACZ10582.1"/>
    <property type="molecule type" value="Genomic_DNA"/>
</dbReference>
<dbReference type="SUPFAM" id="SSF51366">
    <property type="entry name" value="Ribulose-phoshate binding barrel"/>
    <property type="match status" value="1"/>
</dbReference>
<reference evidence="4" key="1">
    <citation type="submission" date="2009-09" db="EMBL/GenBank/DDBJ databases">
        <title>The complete chromosome of Sebaldella termitidis ATCC 33386.</title>
        <authorList>
            <consortium name="US DOE Joint Genome Institute (JGI-PGF)"/>
            <person name="Lucas S."/>
            <person name="Copeland A."/>
            <person name="Lapidus A."/>
            <person name="Glavina del Rio T."/>
            <person name="Dalin E."/>
            <person name="Tice H."/>
            <person name="Bruce D."/>
            <person name="Goodwin L."/>
            <person name="Pitluck S."/>
            <person name="Kyrpides N."/>
            <person name="Mavromatis K."/>
            <person name="Ivanova N."/>
            <person name="Mikhailova N."/>
            <person name="Sims D."/>
            <person name="Meincke L."/>
            <person name="Brettin T."/>
            <person name="Detter J.C."/>
            <person name="Han C."/>
            <person name="Larimer F."/>
            <person name="Land M."/>
            <person name="Hauser L."/>
            <person name="Markowitz V."/>
            <person name="Cheng J.F."/>
            <person name="Hugenholtz P."/>
            <person name="Woyke T."/>
            <person name="Wu D."/>
            <person name="Eisen J.A."/>
        </authorList>
    </citation>
    <scope>NUCLEOTIDE SEQUENCE [LARGE SCALE GENOMIC DNA]</scope>
    <source>
        <strain evidence="4">ATCC 33386 / NCTC 11300</strain>
    </source>
</reference>
<accession>D1ARU6</accession>
<dbReference type="STRING" id="526218.Sterm_3748"/>